<dbReference type="EMBL" id="NJES01000329">
    <property type="protein sequence ID" value="PHH73625.1"/>
    <property type="molecule type" value="Genomic_DNA"/>
</dbReference>
<evidence type="ECO:0008006" key="3">
    <source>
        <dbReference type="Google" id="ProtNLM"/>
    </source>
</evidence>
<keyword evidence="2" id="KW-1185">Reference proteome</keyword>
<dbReference type="PANTHER" id="PTHR39214">
    <property type="entry name" value="MICROBODY (PEROXISOME) BIOGENESIS PROTEIN PEROXIN 8 (EUROFUNG)"/>
    <property type="match status" value="1"/>
</dbReference>
<dbReference type="Pfam" id="PF26001">
    <property type="entry name" value="Pex8"/>
    <property type="match status" value="1"/>
</dbReference>
<dbReference type="STRING" id="2004952.A0A2C5YVP7"/>
<sequence>MPADRLLNTLLQRYRDVHDAATTDQIVGTTAHLLARLSNPLNLGILTSQLLTAPAIWHRQDGSKTAMRIIGIYKTAASKVRAGNVDVGEVRRLGCDEWARAVVKGADDGSPPWRHLLVLTGVLLGMETGDGSCLSWRLGRALQQAVVVAANLALRNVGRDGPMAAVSIVTALIFAFPILSDGNRASIDHDALLPIAVGVITGDEGFCDGRFLAAVGRDTVVNASGLLSWPLNSPSHRLVQELQGRNMMVNMGPLSKLAAFATQHAPTSAVVLRAHEALLRFTGRVLEAWRGNPLSGIDPEDDKGRMSVETQQMTWPLLSGVLRKLMYGSVAVLQAIVSRSLVDRAMMGDDVAPGVAARSLHVLRNLFFISSRDGNSSFEVYTFSHLASIDVLTRYPMETRSFLLSLWQDGVGMAPASHLERILDLFYLNFSEHVPLVLSTATCETFIVKPAEAYISHQGPMSSTIGDLFESGHSAVLSVLSCPRHSRLTMEMAPLYMAKLFESFPCHISARQFRVAFQTIMEMVSPPFPIAGLRPDLSETLLEMLRSVMASASNVPLENSSRRRVTSLAGQDGFSERSALVMTLVDSLPFLPLPIVGEWLTIAARSMNDIDDEALRAPVRDRFLDVLANGDLDVERAAVAVAWWGTGGGREAVLSGNSMMSGAIVVGETQSRL</sequence>
<dbReference type="PANTHER" id="PTHR39214:SF1">
    <property type="entry name" value="MICROBODY (PEROXISOME) BIOGENESIS PROTEIN PEROXIN 8 (EUROFUNG)"/>
    <property type="match status" value="1"/>
</dbReference>
<comment type="caution">
    <text evidence="1">The sequence shown here is derived from an EMBL/GenBank/DDBJ whole genome shotgun (WGS) entry which is preliminary data.</text>
</comment>
<name>A0A2C5YVP7_9HYPO</name>
<dbReference type="Proteomes" id="UP000226431">
    <property type="component" value="Unassembled WGS sequence"/>
</dbReference>
<accession>A0A2C5YVP7</accession>
<organism evidence="1 2">
    <name type="scientific">Ophiocordyceps camponoti-rufipedis</name>
    <dbReference type="NCBI Taxonomy" id="2004952"/>
    <lineage>
        <taxon>Eukaryota</taxon>
        <taxon>Fungi</taxon>
        <taxon>Dikarya</taxon>
        <taxon>Ascomycota</taxon>
        <taxon>Pezizomycotina</taxon>
        <taxon>Sordariomycetes</taxon>
        <taxon>Hypocreomycetidae</taxon>
        <taxon>Hypocreales</taxon>
        <taxon>Ophiocordycipitaceae</taxon>
        <taxon>Ophiocordyceps</taxon>
    </lineage>
</organism>
<protein>
    <recommendedName>
        <fullName evidence="3">Peroxisomal membrane protein PEX17</fullName>
    </recommendedName>
</protein>
<evidence type="ECO:0000313" key="1">
    <source>
        <dbReference type="EMBL" id="PHH73625.1"/>
    </source>
</evidence>
<dbReference type="OrthoDB" id="2357318at2759"/>
<dbReference type="AlphaFoldDB" id="A0A2C5YVP7"/>
<proteinExistence type="predicted"/>
<dbReference type="InterPro" id="IPR055334">
    <property type="entry name" value="PEX8-like"/>
</dbReference>
<reference evidence="1 2" key="1">
    <citation type="submission" date="2017-06" db="EMBL/GenBank/DDBJ databases">
        <title>Ant-infecting Ophiocordyceps genomes reveal a high diversity of potential behavioral manipulation genes and a possible major role for enterotoxins.</title>
        <authorList>
            <person name="De Bekker C."/>
            <person name="Evans H.C."/>
            <person name="Brachmann A."/>
            <person name="Hughes D.P."/>
        </authorList>
    </citation>
    <scope>NUCLEOTIDE SEQUENCE [LARGE SCALE GENOMIC DNA]</scope>
    <source>
        <strain evidence="1 2">Map16</strain>
    </source>
</reference>
<evidence type="ECO:0000313" key="2">
    <source>
        <dbReference type="Proteomes" id="UP000226431"/>
    </source>
</evidence>
<gene>
    <name evidence="1" type="ORF">CDD80_3669</name>
</gene>